<evidence type="ECO:0000256" key="5">
    <source>
        <dbReference type="ARBA" id="ARBA00022840"/>
    </source>
</evidence>
<feature type="binding site" evidence="9">
    <location>
        <begin position="135"/>
        <end position="137"/>
    </location>
    <ligand>
        <name>ATP</name>
        <dbReference type="ChEBI" id="CHEBI:30616"/>
    </ligand>
</feature>
<dbReference type="InterPro" id="IPR008824">
    <property type="entry name" value="RuvB-like_N"/>
</dbReference>
<dbReference type="NCBIfam" id="NF000868">
    <property type="entry name" value="PRK00080.1"/>
    <property type="match status" value="1"/>
</dbReference>
<feature type="binding site" evidence="9">
    <location>
        <position position="28"/>
    </location>
    <ligand>
        <name>ATP</name>
        <dbReference type="ChEBI" id="CHEBI:30616"/>
    </ligand>
</feature>
<feature type="binding site" evidence="9">
    <location>
        <position position="178"/>
    </location>
    <ligand>
        <name>ATP</name>
        <dbReference type="ChEBI" id="CHEBI:30616"/>
    </ligand>
</feature>
<dbReference type="PRINTS" id="PR00830">
    <property type="entry name" value="ENDOLAPTASE"/>
</dbReference>
<dbReference type="InterPro" id="IPR041445">
    <property type="entry name" value="AAA_lid_4"/>
</dbReference>
<evidence type="ECO:0000259" key="11">
    <source>
        <dbReference type="SMART" id="SM00382"/>
    </source>
</evidence>
<dbReference type="InterPro" id="IPR004605">
    <property type="entry name" value="DNA_helicase_Holl-junc_RuvB"/>
</dbReference>
<feature type="domain" description="AAA+ ATPase" evidence="11">
    <location>
        <begin position="58"/>
        <end position="191"/>
    </location>
</feature>
<feature type="binding site" evidence="9">
    <location>
        <position position="73"/>
    </location>
    <ligand>
        <name>ATP</name>
        <dbReference type="ChEBI" id="CHEBI:30616"/>
    </ligand>
</feature>
<dbReference type="Pfam" id="PF05496">
    <property type="entry name" value="RuvB_N"/>
    <property type="match status" value="1"/>
</dbReference>
<evidence type="ECO:0000256" key="1">
    <source>
        <dbReference type="ARBA" id="ARBA00022490"/>
    </source>
</evidence>
<evidence type="ECO:0000313" key="13">
    <source>
        <dbReference type="Proteomes" id="UP001612915"/>
    </source>
</evidence>
<dbReference type="GO" id="GO:0016787">
    <property type="term" value="F:hydrolase activity"/>
    <property type="evidence" value="ECO:0007669"/>
    <property type="project" value="UniProtKB-KW"/>
</dbReference>
<dbReference type="InterPro" id="IPR036390">
    <property type="entry name" value="WH_DNA-bd_sf"/>
</dbReference>
<keyword evidence="8 9" id="KW-0234">DNA repair</keyword>
<keyword evidence="5 9" id="KW-0067">ATP-binding</keyword>
<proteinExistence type="inferred from homology"/>
<evidence type="ECO:0000256" key="2">
    <source>
        <dbReference type="ARBA" id="ARBA00022741"/>
    </source>
</evidence>
<dbReference type="Pfam" id="PF17864">
    <property type="entry name" value="AAA_lid_4"/>
    <property type="match status" value="1"/>
</dbReference>
<keyword evidence="12" id="KW-0347">Helicase</keyword>
<dbReference type="SUPFAM" id="SSF52540">
    <property type="entry name" value="P-loop containing nucleoside triphosphate hydrolases"/>
    <property type="match status" value="1"/>
</dbReference>
<feature type="binding site" evidence="9">
    <location>
        <position position="74"/>
    </location>
    <ligand>
        <name>ATP</name>
        <dbReference type="ChEBI" id="CHEBI:30616"/>
    </ligand>
</feature>
<evidence type="ECO:0000256" key="3">
    <source>
        <dbReference type="ARBA" id="ARBA00022763"/>
    </source>
</evidence>
<comment type="subunit">
    <text evidence="9">Homohexamer. Forms an RuvA(8)-RuvB(12)-Holliday junction (HJ) complex. HJ DNA is sandwiched between 2 RuvA tetramers; dsDNA enters through RuvA and exits via RuvB. An RuvB hexamer assembles on each DNA strand where it exits the tetramer. Each RuvB hexamer is contacted by two RuvA subunits (via domain III) on 2 adjacent RuvB subunits; this complex drives branch migration. In the full resolvosome a probable DNA-RuvA(4)-RuvB(12)-RuvC(2) complex forms which resolves the HJ.</text>
</comment>
<feature type="binding site" evidence="9">
    <location>
        <position position="73"/>
    </location>
    <ligand>
        <name>Mg(2+)</name>
        <dbReference type="ChEBI" id="CHEBI:18420"/>
    </ligand>
</feature>
<dbReference type="EC" id="3.6.4.-" evidence="9"/>
<name>A0ABW8AR58_9ACTN</name>
<keyword evidence="6 9" id="KW-0238">DNA-binding</keyword>
<feature type="binding site" evidence="9">
    <location>
        <position position="188"/>
    </location>
    <ligand>
        <name>ATP</name>
        <dbReference type="ChEBI" id="CHEBI:30616"/>
    </ligand>
</feature>
<dbReference type="PANTHER" id="PTHR42848:SF1">
    <property type="entry name" value="HOLLIDAY JUNCTION BRANCH MIGRATION COMPLEX SUBUNIT RUVB"/>
    <property type="match status" value="1"/>
</dbReference>
<dbReference type="NCBIfam" id="TIGR00635">
    <property type="entry name" value="ruvB"/>
    <property type="match status" value="1"/>
</dbReference>
<comment type="function">
    <text evidence="9">The RuvA-RuvB-RuvC complex processes Holliday junction (HJ) DNA during genetic recombination and DNA repair, while the RuvA-RuvB complex plays an important role in the rescue of blocked DNA replication forks via replication fork reversal (RFR). RuvA specifically binds to HJ cruciform DNA, conferring on it an open structure. The RuvB hexamer acts as an ATP-dependent pump, pulling dsDNA into and through the RuvAB complex. RuvB forms 2 homohexamers on either side of HJ DNA bound by 1 or 2 RuvA tetramers; 4 subunits per hexamer contact DNA at a time. Coordinated motions by a converter formed by DNA-disengaged RuvB subunits stimulates ATP hydrolysis and nucleotide exchange. Immobilization of the converter enables RuvB to convert the ATP-contained energy into a lever motion, pulling 2 nucleotides of DNA out of the RuvA tetramer per ATP hydrolyzed, thus driving DNA branch migration. The RuvB motors rotate together with the DNA substrate, which together with the progressing nucleotide cycle form the mechanistic basis for DNA recombination by continuous HJ branch migration. Branch migration allows RuvC to scan DNA until it finds its consensus sequence, where it cleaves and resolves cruciform DNA.</text>
</comment>
<comment type="domain">
    <text evidence="9">Has 3 domains, the large (RuvB-L) and small ATPase (RuvB-S) domains and the C-terminal head (RuvB-H) domain. The head domain binds DNA, while the ATPase domains jointly bind ATP, ADP or are empty depending on the state of the subunit in the translocation cycle. During a single DNA translocation step the structure of each domain remains the same, but their relative positions change.</text>
</comment>
<feature type="binding site" evidence="9">
    <location>
        <position position="225"/>
    </location>
    <ligand>
        <name>ATP</name>
        <dbReference type="ChEBI" id="CHEBI:30616"/>
    </ligand>
</feature>
<evidence type="ECO:0000256" key="7">
    <source>
        <dbReference type="ARBA" id="ARBA00023172"/>
    </source>
</evidence>
<comment type="subcellular location">
    <subcellularLocation>
        <location evidence="9">Cytoplasm</location>
    </subcellularLocation>
</comment>
<comment type="similarity">
    <text evidence="9">Belongs to the RuvB family.</text>
</comment>
<dbReference type="Gene3D" id="1.10.10.10">
    <property type="entry name" value="Winged helix-like DNA-binding domain superfamily/Winged helix DNA-binding domain"/>
    <property type="match status" value="1"/>
</dbReference>
<evidence type="ECO:0000256" key="6">
    <source>
        <dbReference type="ARBA" id="ARBA00023125"/>
    </source>
</evidence>
<evidence type="ECO:0000313" key="12">
    <source>
        <dbReference type="EMBL" id="MFI7588859.1"/>
    </source>
</evidence>
<dbReference type="EMBL" id="JBITLV010000006">
    <property type="protein sequence ID" value="MFI7588859.1"/>
    <property type="molecule type" value="Genomic_DNA"/>
</dbReference>
<accession>A0ABW8AR58</accession>
<comment type="caution">
    <text evidence="9">Lacks conserved residue(s) required for the propagation of feature annotation.</text>
</comment>
<keyword evidence="2 9" id="KW-0547">Nucleotide-binding</keyword>
<sequence length="361" mass="38318">MTEPYAEEVRLVGTDAGEEERVVETALRPKRLAEFVGQRKVREQLSLLLAAAKTRGSAPDHLLLSGPPGLGKTTLAMIVAHELGAPLRVTSGPAITHAGDLAAVLSSLTEGEVLFLDEIHRMARPAEEMLYVAMEDFRVDVVVGKGPGATAIPLDLPPFTLVGATTRAGMLPGPLRDRFGFTGHLDFYEPDELEQVLRRSASLLGVDLSGEAAAEVASRSRGTPRIANRLLRRVRDWAQVKGDGTLDLAAARAALEVYAVDARGLDRLDRSVLEALCLRFGGGPVGLSTLAVAVGEEPETVETVAEPFLLREGLLGRTPRGRVATPATWAHLGLSAPAHPTPHGPPAAGGAVQEPLLPEER</sequence>
<dbReference type="Gene3D" id="3.40.50.300">
    <property type="entry name" value="P-loop containing nucleotide triphosphate hydrolases"/>
    <property type="match status" value="1"/>
</dbReference>
<keyword evidence="1 9" id="KW-0963">Cytoplasm</keyword>
<evidence type="ECO:0000256" key="4">
    <source>
        <dbReference type="ARBA" id="ARBA00022801"/>
    </source>
</evidence>
<evidence type="ECO:0000256" key="8">
    <source>
        <dbReference type="ARBA" id="ARBA00023204"/>
    </source>
</evidence>
<feature type="binding site" evidence="9">
    <location>
        <position position="69"/>
    </location>
    <ligand>
        <name>ATP</name>
        <dbReference type="ChEBI" id="CHEBI:30616"/>
    </ligand>
</feature>
<dbReference type="Gene3D" id="1.10.8.60">
    <property type="match status" value="1"/>
</dbReference>
<feature type="region of interest" description="Head domain (RuvB-H)" evidence="9">
    <location>
        <begin position="262"/>
        <end position="361"/>
    </location>
</feature>
<gene>
    <name evidence="9 12" type="primary">ruvB</name>
    <name evidence="12" type="ORF">ACIB24_17480</name>
</gene>
<evidence type="ECO:0000256" key="10">
    <source>
        <dbReference type="SAM" id="MobiDB-lite"/>
    </source>
</evidence>
<dbReference type="Proteomes" id="UP001612915">
    <property type="component" value="Unassembled WGS sequence"/>
</dbReference>
<comment type="catalytic activity">
    <reaction evidence="9">
        <text>ATP + H2O = ADP + phosphate + H(+)</text>
        <dbReference type="Rhea" id="RHEA:13065"/>
        <dbReference type="ChEBI" id="CHEBI:15377"/>
        <dbReference type="ChEBI" id="CHEBI:15378"/>
        <dbReference type="ChEBI" id="CHEBI:30616"/>
        <dbReference type="ChEBI" id="CHEBI:43474"/>
        <dbReference type="ChEBI" id="CHEBI:456216"/>
    </reaction>
</comment>
<keyword evidence="13" id="KW-1185">Reference proteome</keyword>
<feature type="binding site" evidence="9">
    <location>
        <position position="27"/>
    </location>
    <ligand>
        <name>ATP</name>
        <dbReference type="ChEBI" id="CHEBI:30616"/>
    </ligand>
</feature>
<dbReference type="InterPro" id="IPR003593">
    <property type="entry name" value="AAA+_ATPase"/>
</dbReference>
<feature type="binding site" evidence="9">
    <location>
        <position position="72"/>
    </location>
    <ligand>
        <name>ATP</name>
        <dbReference type="ChEBI" id="CHEBI:30616"/>
    </ligand>
</feature>
<dbReference type="GO" id="GO:0003678">
    <property type="term" value="F:DNA helicase activity"/>
    <property type="evidence" value="ECO:0007669"/>
    <property type="project" value="UniProtKB-EC"/>
</dbReference>
<evidence type="ECO:0000256" key="9">
    <source>
        <dbReference type="HAMAP-Rule" id="MF_00016"/>
    </source>
</evidence>
<dbReference type="PANTHER" id="PTHR42848">
    <property type="match status" value="1"/>
</dbReference>
<dbReference type="CDD" id="cd00009">
    <property type="entry name" value="AAA"/>
    <property type="match status" value="1"/>
</dbReference>
<dbReference type="RefSeq" id="WP_398282997.1">
    <property type="nucleotide sequence ID" value="NZ_JBITLV010000006.1"/>
</dbReference>
<feature type="region of interest" description="Small ATPAse domain (RuvB-S)" evidence="9">
    <location>
        <begin position="189"/>
        <end position="259"/>
    </location>
</feature>
<dbReference type="InterPro" id="IPR008823">
    <property type="entry name" value="RuvB_wg_C"/>
</dbReference>
<comment type="caution">
    <text evidence="12">The sequence shown here is derived from an EMBL/GenBank/DDBJ whole genome shotgun (WGS) entry which is preliminary data.</text>
</comment>
<dbReference type="InterPro" id="IPR027417">
    <property type="entry name" value="P-loop_NTPase"/>
</dbReference>
<dbReference type="Pfam" id="PF05491">
    <property type="entry name" value="WHD_RuvB"/>
    <property type="match status" value="1"/>
</dbReference>
<keyword evidence="3 9" id="KW-0227">DNA damage</keyword>
<dbReference type="HAMAP" id="MF_00016">
    <property type="entry name" value="DNA_HJ_migration_RuvB"/>
    <property type="match status" value="1"/>
</dbReference>
<organism evidence="12 13">
    <name type="scientific">Spongisporangium articulatum</name>
    <dbReference type="NCBI Taxonomy" id="3362603"/>
    <lineage>
        <taxon>Bacteria</taxon>
        <taxon>Bacillati</taxon>
        <taxon>Actinomycetota</taxon>
        <taxon>Actinomycetes</taxon>
        <taxon>Kineosporiales</taxon>
        <taxon>Kineosporiaceae</taxon>
        <taxon>Spongisporangium</taxon>
    </lineage>
</organism>
<keyword evidence="4 9" id="KW-0378">Hydrolase</keyword>
<dbReference type="InterPro" id="IPR036388">
    <property type="entry name" value="WH-like_DNA-bd_sf"/>
</dbReference>
<keyword evidence="7 9" id="KW-0233">DNA recombination</keyword>
<dbReference type="SMART" id="SM00382">
    <property type="entry name" value="AAA"/>
    <property type="match status" value="1"/>
</dbReference>
<feature type="binding site" evidence="9">
    <location>
        <position position="322"/>
    </location>
    <ligand>
        <name>DNA</name>
        <dbReference type="ChEBI" id="CHEBI:16991"/>
    </ligand>
</feature>
<reference evidence="12 13" key="1">
    <citation type="submission" date="2024-10" db="EMBL/GenBank/DDBJ databases">
        <title>The Natural Products Discovery Center: Release of the First 8490 Sequenced Strains for Exploring Actinobacteria Biosynthetic Diversity.</title>
        <authorList>
            <person name="Kalkreuter E."/>
            <person name="Kautsar S.A."/>
            <person name="Yang D."/>
            <person name="Bader C.D."/>
            <person name="Teijaro C.N."/>
            <person name="Fluegel L."/>
            <person name="Davis C.M."/>
            <person name="Simpson J.R."/>
            <person name="Lauterbach L."/>
            <person name="Steele A.D."/>
            <person name="Gui C."/>
            <person name="Meng S."/>
            <person name="Li G."/>
            <person name="Viehrig K."/>
            <person name="Ye F."/>
            <person name="Su P."/>
            <person name="Kiefer A.F."/>
            <person name="Nichols A."/>
            <person name="Cepeda A.J."/>
            <person name="Yan W."/>
            <person name="Fan B."/>
            <person name="Jiang Y."/>
            <person name="Adhikari A."/>
            <person name="Zheng C.-J."/>
            <person name="Schuster L."/>
            <person name="Cowan T.M."/>
            <person name="Smanski M.J."/>
            <person name="Chevrette M.G."/>
            <person name="De Carvalho L.P.S."/>
            <person name="Shen B."/>
        </authorList>
    </citation>
    <scope>NUCLEOTIDE SEQUENCE [LARGE SCALE GENOMIC DNA]</scope>
    <source>
        <strain evidence="12 13">NPDC049639</strain>
    </source>
</reference>
<protein>
    <recommendedName>
        <fullName evidence="9">Holliday junction branch migration complex subunit RuvB</fullName>
        <ecNumber evidence="9">3.6.4.-</ecNumber>
    </recommendedName>
</protein>
<dbReference type="SUPFAM" id="SSF46785">
    <property type="entry name" value="Winged helix' DNA-binding domain"/>
    <property type="match status" value="1"/>
</dbReference>
<feature type="region of interest" description="Disordered" evidence="10">
    <location>
        <begin position="334"/>
        <end position="361"/>
    </location>
</feature>
<feature type="binding site" evidence="9">
    <location>
        <position position="317"/>
    </location>
    <ligand>
        <name>DNA</name>
        <dbReference type="ChEBI" id="CHEBI:16991"/>
    </ligand>
</feature>